<evidence type="ECO:0000313" key="6">
    <source>
        <dbReference type="EMBL" id="QFQ12516.1"/>
    </source>
</evidence>
<dbReference type="GO" id="GO:0006508">
    <property type="term" value="P:proteolysis"/>
    <property type="evidence" value="ECO:0007669"/>
    <property type="project" value="InterPro"/>
</dbReference>
<organism evidence="6 7">
    <name type="scientific">Pseudoprevotella muciniphila</name>
    <dbReference type="NCBI Taxonomy" id="2133944"/>
    <lineage>
        <taxon>Bacteria</taxon>
        <taxon>Pseudomonadati</taxon>
        <taxon>Bacteroidota</taxon>
        <taxon>Bacteroidia</taxon>
        <taxon>Bacteroidales</taxon>
        <taxon>Prevotellaceae</taxon>
        <taxon>Pseudoprevotella</taxon>
    </lineage>
</organism>
<dbReference type="InterPro" id="IPR006558">
    <property type="entry name" value="LamG-like"/>
</dbReference>
<dbReference type="InterPro" id="IPR013320">
    <property type="entry name" value="ConA-like_dom_sf"/>
</dbReference>
<dbReference type="Proteomes" id="UP000249375">
    <property type="component" value="Chromosome"/>
</dbReference>
<evidence type="ECO:0000256" key="2">
    <source>
        <dbReference type="ARBA" id="ARBA00023157"/>
    </source>
</evidence>
<keyword evidence="1 3" id="KW-0732">Signal</keyword>
<dbReference type="Pfam" id="PF00754">
    <property type="entry name" value="F5_F8_type_C"/>
    <property type="match status" value="1"/>
</dbReference>
<dbReference type="RefSeq" id="WP_111897383.1">
    <property type="nucleotide sequence ID" value="NZ_CP033459.1"/>
</dbReference>
<dbReference type="KEGG" id="alq:C7Y71_005530"/>
<evidence type="ECO:0008006" key="8">
    <source>
        <dbReference type="Google" id="ProtNLM"/>
    </source>
</evidence>
<reference evidence="6 7" key="1">
    <citation type="submission" date="2018-11" db="EMBL/GenBank/DDBJ databases">
        <authorList>
            <person name="Na S.W."/>
            <person name="Baik M."/>
        </authorList>
    </citation>
    <scope>NUCLEOTIDE SEQUENCE [LARGE SCALE GENOMIC DNA]</scope>
    <source>
        <strain evidence="6 7">E39</strain>
    </source>
</reference>
<dbReference type="InterPro" id="IPR038765">
    <property type="entry name" value="Papain-like_cys_pep_sf"/>
</dbReference>
<dbReference type="SMART" id="SM00560">
    <property type="entry name" value="LamGL"/>
    <property type="match status" value="1"/>
</dbReference>
<accession>A0A5P8E6G1</accession>
<dbReference type="Gene3D" id="2.60.40.10">
    <property type="entry name" value="Immunoglobulins"/>
    <property type="match status" value="2"/>
</dbReference>
<evidence type="ECO:0000259" key="5">
    <source>
        <dbReference type="PROSITE" id="PS50093"/>
    </source>
</evidence>
<dbReference type="InterPro" id="IPR000421">
    <property type="entry name" value="FA58C"/>
</dbReference>
<dbReference type="Pfam" id="PF00112">
    <property type="entry name" value="Peptidase_C1"/>
    <property type="match status" value="1"/>
</dbReference>
<evidence type="ECO:0000256" key="3">
    <source>
        <dbReference type="SAM" id="SignalP"/>
    </source>
</evidence>
<dbReference type="Pfam" id="PF13385">
    <property type="entry name" value="Laminin_G_3"/>
    <property type="match status" value="2"/>
</dbReference>
<keyword evidence="7" id="KW-1185">Reference proteome</keyword>
<dbReference type="EMBL" id="CP033459">
    <property type="protein sequence ID" value="QFQ12516.1"/>
    <property type="molecule type" value="Genomic_DNA"/>
</dbReference>
<dbReference type="SUPFAM" id="SSF54001">
    <property type="entry name" value="Cysteine proteinases"/>
    <property type="match status" value="1"/>
</dbReference>
<dbReference type="InterPro" id="IPR000601">
    <property type="entry name" value="PKD_dom"/>
</dbReference>
<dbReference type="InterPro" id="IPR022409">
    <property type="entry name" value="PKD/Chitinase_dom"/>
</dbReference>
<keyword evidence="2" id="KW-1015">Disulfide bond</keyword>
<dbReference type="InterPro" id="IPR000668">
    <property type="entry name" value="Peptidase_C1A_C"/>
</dbReference>
<feature type="domain" description="F5/8 type C" evidence="4">
    <location>
        <begin position="1282"/>
        <end position="1432"/>
    </location>
</feature>
<dbReference type="PANTHER" id="PTHR42535:SF2">
    <property type="entry name" value="CHROMOSOME UNDETERMINED SCAFFOLD_146, WHOLE GENOME SHOTGUN SEQUENCE"/>
    <property type="match status" value="1"/>
</dbReference>
<protein>
    <recommendedName>
        <fullName evidence="8">F5/8 type C domain-containing protein</fullName>
    </recommendedName>
</protein>
<dbReference type="InterPro" id="IPR013783">
    <property type="entry name" value="Ig-like_fold"/>
</dbReference>
<dbReference type="OrthoDB" id="1037816at2"/>
<dbReference type="GO" id="GO:0008234">
    <property type="term" value="F:cysteine-type peptidase activity"/>
    <property type="evidence" value="ECO:0007669"/>
    <property type="project" value="InterPro"/>
</dbReference>
<dbReference type="InterPro" id="IPR025660">
    <property type="entry name" value="Pept_his_AS"/>
</dbReference>
<dbReference type="InterPro" id="IPR035986">
    <property type="entry name" value="PKD_dom_sf"/>
</dbReference>
<evidence type="ECO:0000256" key="1">
    <source>
        <dbReference type="ARBA" id="ARBA00022729"/>
    </source>
</evidence>
<dbReference type="Gene3D" id="2.60.120.200">
    <property type="match status" value="2"/>
</dbReference>
<feature type="domain" description="PKD" evidence="5">
    <location>
        <begin position="922"/>
        <end position="975"/>
    </location>
</feature>
<evidence type="ECO:0000259" key="4">
    <source>
        <dbReference type="PROSITE" id="PS50022"/>
    </source>
</evidence>
<dbReference type="Gene3D" id="2.60.120.260">
    <property type="entry name" value="Galactose-binding domain-like"/>
    <property type="match status" value="1"/>
</dbReference>
<dbReference type="SUPFAM" id="SSF49785">
    <property type="entry name" value="Galactose-binding domain-like"/>
    <property type="match status" value="1"/>
</dbReference>
<proteinExistence type="predicted"/>
<dbReference type="SMART" id="SM00089">
    <property type="entry name" value="PKD"/>
    <property type="match status" value="3"/>
</dbReference>
<dbReference type="GO" id="GO:0005975">
    <property type="term" value="P:carbohydrate metabolic process"/>
    <property type="evidence" value="ECO:0007669"/>
    <property type="project" value="UniProtKB-ARBA"/>
</dbReference>
<dbReference type="PANTHER" id="PTHR42535">
    <property type="entry name" value="OOKINETE PROTEIN, PUTATIVE-RELATED"/>
    <property type="match status" value="1"/>
</dbReference>
<gene>
    <name evidence="6" type="ORF">C7Y71_005530</name>
</gene>
<feature type="chain" id="PRO_5024399872" description="F5/8 type C domain-containing protein" evidence="3">
    <location>
        <begin position="22"/>
        <end position="1479"/>
    </location>
</feature>
<evidence type="ECO:0000313" key="7">
    <source>
        <dbReference type="Proteomes" id="UP000249375"/>
    </source>
</evidence>
<dbReference type="PROSITE" id="PS00639">
    <property type="entry name" value="THIOL_PROTEASE_HIS"/>
    <property type="match status" value="1"/>
</dbReference>
<dbReference type="PROSITE" id="PS50022">
    <property type="entry name" value="FA58C_3"/>
    <property type="match status" value="1"/>
</dbReference>
<dbReference type="PROSITE" id="PS50093">
    <property type="entry name" value="PKD"/>
    <property type="match status" value="1"/>
</dbReference>
<dbReference type="SUPFAM" id="SSF49299">
    <property type="entry name" value="PKD domain"/>
    <property type="match status" value="3"/>
</dbReference>
<dbReference type="Gene3D" id="3.90.70.10">
    <property type="entry name" value="Cysteine proteinases"/>
    <property type="match status" value="1"/>
</dbReference>
<sequence>MKAKRLLLGLLLGSMFMGGMAQPPKYNVDRSKYPDYDDTFRPNWSVMVDGNKARGLKDEIVLPDHWNNGETMYFPTVFNQAGGSCGPSSRIGYMLTHELNAHRHVSGKLNENRLCPNFVYPFSYNGSSKDQMAVATGVPNIPTYGGFPYSSIYGFEEALVKSGATGDGGWMQGYDRWYAAMKNRLKHTSNFPTSTATPEGMLAVKRWLYNHNGDESFATGGILGLGCGISGAGTGTIANTKANAAAGVVGKQYLTHMGESVDHAITLVGWDDRIEFDLDGNGKYGEENNALNQNETGAWIFVNSWGSGWGNGGFMYYPYATAGAVNHPIELNGKTVYSSGEGWWPEIYTIRKNYEPKRVIKLKMTYTQRSSMSLSGGVSNDLNATSPKDRTAFVHFNYQGYPGDDPQPMVPMLGCWADNQLHYEPMEFGYDLTDVSENYDLNQPLKYFFIVNTKNNAEGTGAVYEASIMDYTLDPNGIETPFVLETDSVNIPGGGKQVIMSVVVNGTGAVAPTNLSITGNGLTWDAPQGTGQTPVKYYVYKGDQEIGQTTTTELATAIETGVLYTVKALYNIDGHDVMSTESKAAVRTRVEDNAVDNYVGTFNNGGFAIPDVFANGLSTGTIEFRIKPSTIKNYNQQIGPNWGQFLAHANSDGSMAWGWNTGSERGSTSNVLTVGSWKHIAIVVDGKTMTFYVNGVQKGTFTSSSYSGFPSTSSFEFGSHSGSNNALYGQIDEVRIWNVARTRNELLTAYQYPLLNPSQYAGLLAYYKMDTIEENGETKFRDCVGGHHASFITSNGTVASDWTSDTGFRTSPPKLRAKINAVENAAVGIPVTFTDVSAITAVSKTWTIDGKTYNVASPVVTFLTSGEKTAILTVADIQGVTAADTLVFEVGAGETPSAEFRMSAGQINGSDRLSLISDNTVPGCSYLWEMEGADNPVATTSTTAVTYSAAGTYDVKLTVTGPDGTKYSSTKKVTVSPSAPVAKFSIYPSIIVKGESATLTDESSYDPTSACWRFVSDQLKTAAMGLNTTISPSEPGVYNLNYSAMNEYGVGTTSANRVLTVCNADSKNGLFFTGNQKLTAPAPADVTEAWTIEFWFNPNGTVSDNSLGINGGANDYSITSAANGTVTTTVNGETSNSASGYLTTGWHHYAICFFRGNIFYYRDGNLINNEKLATVTDISSYWNALVLGGEATPMTGTIDELRVWNKRLGQSRIQIYSNSPILDVMSSLDEGALKLYYDFNQSSGDAIDRSGNNLTGVRTGFGPDGDAWVDTKGVFSLNFGTSQVFEPLGDKIDNSKRGRVIAWSDQETSRENSPASNVLDGNVNSFWHSQYSTSTGYPHSVTIERSDLIDVESLVFEYLPARGTNYRASKVTVEQSDDNENWEIVEENLNLTDEEKTGAILTSPITKKYVRITFPTGYGSFLALSEIYFYGGLIATDINTVSAGNVTVDENAWYDLQGRRVSKPGKGLYIKGGKKVYVK</sequence>
<dbReference type="InterPro" id="IPR008979">
    <property type="entry name" value="Galactose-bd-like_sf"/>
</dbReference>
<dbReference type="SUPFAM" id="SSF49899">
    <property type="entry name" value="Concanavalin A-like lectins/glucanases"/>
    <property type="match status" value="2"/>
</dbReference>
<name>A0A5P8E6G1_9BACT</name>
<feature type="signal peptide" evidence="3">
    <location>
        <begin position="1"/>
        <end position="21"/>
    </location>
</feature>
<dbReference type="GO" id="GO:0004553">
    <property type="term" value="F:hydrolase activity, hydrolyzing O-glycosyl compounds"/>
    <property type="evidence" value="ECO:0007669"/>
    <property type="project" value="UniProtKB-ARBA"/>
</dbReference>